<dbReference type="InterPro" id="IPR008078">
    <property type="entry name" value="GPCR_2_Ig-hepta-like_rcpt"/>
</dbReference>
<keyword evidence="8" id="KW-1015">Disulfide bond</keyword>
<evidence type="ECO:0000256" key="3">
    <source>
        <dbReference type="ARBA" id="ARBA00022475"/>
    </source>
</evidence>
<dbReference type="PANTHER" id="PTHR45813:SF4">
    <property type="entry name" value="ADHESION G PROTEIN-COUPLED RECEPTOR F5"/>
    <property type="match status" value="1"/>
</dbReference>
<proteinExistence type="inferred from homology"/>
<accession>A0AAD1R9Q8</accession>
<feature type="transmembrane region" description="Helical" evidence="12">
    <location>
        <begin position="1259"/>
        <end position="1281"/>
    </location>
</feature>
<dbReference type="Pfam" id="PF00047">
    <property type="entry name" value="ig"/>
    <property type="match status" value="1"/>
</dbReference>
<dbReference type="InterPro" id="IPR057244">
    <property type="entry name" value="GAIN_B"/>
</dbReference>
<evidence type="ECO:0000256" key="6">
    <source>
        <dbReference type="ARBA" id="ARBA00022989"/>
    </source>
</evidence>
<dbReference type="PRINTS" id="PR01695">
    <property type="entry name" value="IGHEPTARCPTR"/>
</dbReference>
<keyword evidence="9" id="KW-0325">Glycoprotein</keyword>
<dbReference type="InterPro" id="IPR013783">
    <property type="entry name" value="Ig-like_fold"/>
</dbReference>
<dbReference type="EMBL" id="OW240913">
    <property type="protein sequence ID" value="CAH2245769.1"/>
    <property type="molecule type" value="Genomic_DNA"/>
</dbReference>
<evidence type="ECO:0000256" key="7">
    <source>
        <dbReference type="ARBA" id="ARBA00023136"/>
    </source>
</evidence>
<feature type="domain" description="Ig-like" evidence="16">
    <location>
        <begin position="422"/>
        <end position="520"/>
    </location>
</feature>
<evidence type="ECO:0000259" key="15">
    <source>
        <dbReference type="PROSITE" id="PS50261"/>
    </source>
</evidence>
<keyword evidence="7 12" id="KW-0472">Membrane</keyword>
<dbReference type="SMART" id="SM00409">
    <property type="entry name" value="IG"/>
    <property type="match status" value="2"/>
</dbReference>
<dbReference type="PROSITE" id="PS50024">
    <property type="entry name" value="SEA"/>
    <property type="match status" value="1"/>
</dbReference>
<feature type="transmembrane region" description="Helical" evidence="12">
    <location>
        <begin position="1347"/>
        <end position="1370"/>
    </location>
</feature>
<dbReference type="PROSITE" id="PS50835">
    <property type="entry name" value="IG_LIKE"/>
    <property type="match status" value="2"/>
</dbReference>
<feature type="domain" description="GAIN-B" evidence="14">
    <location>
        <begin position="978"/>
        <end position="1138"/>
    </location>
</feature>
<evidence type="ECO:0000256" key="11">
    <source>
        <dbReference type="SAM" id="MobiDB-lite"/>
    </source>
</evidence>
<dbReference type="Gene3D" id="1.20.1070.10">
    <property type="entry name" value="Rhodopsin 7-helix transmembrane proteins"/>
    <property type="match status" value="1"/>
</dbReference>
<feature type="region of interest" description="Disordered" evidence="11">
    <location>
        <begin position="286"/>
        <end position="315"/>
    </location>
</feature>
<evidence type="ECO:0000259" key="16">
    <source>
        <dbReference type="PROSITE" id="PS50835"/>
    </source>
</evidence>
<evidence type="ECO:0000256" key="4">
    <source>
        <dbReference type="ARBA" id="ARBA00022692"/>
    </source>
</evidence>
<dbReference type="SUPFAM" id="SSF82671">
    <property type="entry name" value="SEA domain"/>
    <property type="match status" value="1"/>
</dbReference>
<dbReference type="Gene3D" id="2.60.220.50">
    <property type="match status" value="1"/>
</dbReference>
<evidence type="ECO:0000256" key="8">
    <source>
        <dbReference type="ARBA" id="ARBA00023157"/>
    </source>
</evidence>
<dbReference type="PRINTS" id="PR00249">
    <property type="entry name" value="GPCRSECRETIN"/>
</dbReference>
<dbReference type="Pfam" id="PF01825">
    <property type="entry name" value="GPS"/>
    <property type="match status" value="1"/>
</dbReference>
<evidence type="ECO:0000256" key="10">
    <source>
        <dbReference type="ARBA" id="ARBA00023319"/>
    </source>
</evidence>
<dbReference type="InterPro" id="IPR017981">
    <property type="entry name" value="GPCR_2-like_7TM"/>
</dbReference>
<dbReference type="GO" id="GO:0004930">
    <property type="term" value="F:G protein-coupled receptor activity"/>
    <property type="evidence" value="ECO:0007669"/>
    <property type="project" value="InterPro"/>
</dbReference>
<feature type="transmembrane region" description="Helical" evidence="12">
    <location>
        <begin position="1185"/>
        <end position="1206"/>
    </location>
</feature>
<dbReference type="InterPro" id="IPR036364">
    <property type="entry name" value="SEA_dom_sf"/>
</dbReference>
<gene>
    <name evidence="17" type="ORF">PECUL_23A004013</name>
</gene>
<dbReference type="Pfam" id="PF01390">
    <property type="entry name" value="SEA"/>
    <property type="match status" value="1"/>
</dbReference>
<feature type="transmembrane region" description="Helical" evidence="12">
    <location>
        <begin position="1301"/>
        <end position="1326"/>
    </location>
</feature>
<keyword evidence="4 12" id="KW-0812">Transmembrane</keyword>
<comment type="similarity">
    <text evidence="2">Belongs to the G-protein coupled receptor 2 family. Adhesion G-protein coupled receptor (ADGR) subfamily.</text>
</comment>
<dbReference type="Pfam" id="PF00002">
    <property type="entry name" value="7tm_2"/>
    <property type="match status" value="1"/>
</dbReference>
<keyword evidence="18" id="KW-1185">Reference proteome</keyword>
<dbReference type="PROSITE" id="PS50261">
    <property type="entry name" value="G_PROTEIN_RECEP_F2_4"/>
    <property type="match status" value="1"/>
</dbReference>
<dbReference type="SUPFAM" id="SSF81321">
    <property type="entry name" value="Family A G protein-coupled receptor-like"/>
    <property type="match status" value="1"/>
</dbReference>
<dbReference type="Gene3D" id="2.60.40.10">
    <property type="entry name" value="Immunoglobulins"/>
    <property type="match status" value="2"/>
</dbReference>
<evidence type="ECO:0000256" key="5">
    <source>
        <dbReference type="ARBA" id="ARBA00022729"/>
    </source>
</evidence>
<dbReference type="InterPro" id="IPR000203">
    <property type="entry name" value="GPS"/>
</dbReference>
<dbReference type="SMART" id="SM00408">
    <property type="entry name" value="IGc2"/>
    <property type="match status" value="2"/>
</dbReference>
<comment type="subcellular location">
    <subcellularLocation>
        <location evidence="1">Cell membrane</location>
        <topology evidence="1">Multi-pass membrane protein</topology>
    </subcellularLocation>
</comment>
<dbReference type="PROSITE" id="PS00650">
    <property type="entry name" value="G_PROTEIN_RECEP_F2_2"/>
    <property type="match status" value="1"/>
</dbReference>
<dbReference type="InterPro" id="IPR017983">
    <property type="entry name" value="GPCR_2_secretin-like_CS"/>
</dbReference>
<keyword evidence="10" id="KW-0393">Immunoglobulin domain</keyword>
<dbReference type="InterPro" id="IPR007110">
    <property type="entry name" value="Ig-like_dom"/>
</dbReference>
<evidence type="ECO:0000256" key="12">
    <source>
        <dbReference type="SAM" id="Phobius"/>
    </source>
</evidence>
<dbReference type="InterPro" id="IPR000832">
    <property type="entry name" value="GPCR_2_secretin-like"/>
</dbReference>
<feature type="region of interest" description="Disordered" evidence="11">
    <location>
        <begin position="240"/>
        <end position="261"/>
    </location>
</feature>
<dbReference type="FunFam" id="1.20.1070.10:FF:000058">
    <property type="entry name" value="Adhesion G protein-coupled receptor F5"/>
    <property type="match status" value="1"/>
</dbReference>
<keyword evidence="6 12" id="KW-1133">Transmembrane helix</keyword>
<name>A0AAD1R9Q8_PELCU</name>
<evidence type="ECO:0000259" key="14">
    <source>
        <dbReference type="PROSITE" id="PS50221"/>
    </source>
</evidence>
<feature type="transmembrane region" description="Helical" evidence="12">
    <location>
        <begin position="1376"/>
        <end position="1398"/>
    </location>
</feature>
<dbReference type="InterPro" id="IPR003599">
    <property type="entry name" value="Ig_sub"/>
</dbReference>
<dbReference type="Proteomes" id="UP001295444">
    <property type="component" value="Chromosome 02"/>
</dbReference>
<dbReference type="CDD" id="cd00096">
    <property type="entry name" value="Ig"/>
    <property type="match status" value="1"/>
</dbReference>
<dbReference type="InterPro" id="IPR013151">
    <property type="entry name" value="Immunoglobulin_dom"/>
</dbReference>
<evidence type="ECO:0000256" key="9">
    <source>
        <dbReference type="ARBA" id="ARBA00023180"/>
    </source>
</evidence>
<dbReference type="InterPro" id="IPR000082">
    <property type="entry name" value="SEA_dom"/>
</dbReference>
<evidence type="ECO:0000256" key="1">
    <source>
        <dbReference type="ARBA" id="ARBA00004651"/>
    </source>
</evidence>
<feature type="domain" description="G-protein coupled receptors family 2 profile 2" evidence="15">
    <location>
        <begin position="1143"/>
        <end position="1400"/>
    </location>
</feature>
<dbReference type="Pfam" id="PF25387">
    <property type="entry name" value="ADGRF3_N"/>
    <property type="match status" value="1"/>
</dbReference>
<feature type="domain" description="Ig-like" evidence="16">
    <location>
        <begin position="626"/>
        <end position="708"/>
    </location>
</feature>
<dbReference type="PANTHER" id="PTHR45813">
    <property type="entry name" value="IG-LIKE DOMAIN-CONTAINING PROTEIN"/>
    <property type="match status" value="1"/>
</dbReference>
<keyword evidence="17" id="KW-0675">Receptor</keyword>
<dbReference type="InterPro" id="IPR057400">
    <property type="entry name" value="ADGRF3/5_N"/>
</dbReference>
<dbReference type="SUPFAM" id="SSF48726">
    <property type="entry name" value="Immunoglobulin"/>
    <property type="match status" value="1"/>
</dbReference>
<reference evidence="17" key="1">
    <citation type="submission" date="2022-03" db="EMBL/GenBank/DDBJ databases">
        <authorList>
            <person name="Alioto T."/>
            <person name="Alioto T."/>
            <person name="Gomez Garrido J."/>
        </authorList>
    </citation>
    <scope>NUCLEOTIDE SEQUENCE</scope>
</reference>
<evidence type="ECO:0000259" key="13">
    <source>
        <dbReference type="PROSITE" id="PS50024"/>
    </source>
</evidence>
<dbReference type="InterPro" id="IPR046338">
    <property type="entry name" value="GAIN_dom_sf"/>
</dbReference>
<dbReference type="CDD" id="cd15932">
    <property type="entry name" value="7tmB2_GPR116-like_Adhesion_VI"/>
    <property type="match status" value="1"/>
</dbReference>
<dbReference type="SMART" id="SM00303">
    <property type="entry name" value="GPS"/>
    <property type="match status" value="1"/>
</dbReference>
<feature type="transmembrane region" description="Helical" evidence="12">
    <location>
        <begin position="1226"/>
        <end position="1247"/>
    </location>
</feature>
<dbReference type="GO" id="GO:0007189">
    <property type="term" value="P:adenylate cyclase-activating G protein-coupled receptor signaling pathway"/>
    <property type="evidence" value="ECO:0007669"/>
    <property type="project" value="TreeGrafter"/>
</dbReference>
<dbReference type="InterPro" id="IPR003598">
    <property type="entry name" value="Ig_sub2"/>
</dbReference>
<protein>
    <submittedName>
        <fullName evidence="17">Adhesion G -coupled receptor F5 isoform X1</fullName>
    </submittedName>
</protein>
<evidence type="ECO:0000313" key="17">
    <source>
        <dbReference type="EMBL" id="CAH2245769.1"/>
    </source>
</evidence>
<dbReference type="GO" id="GO:0005886">
    <property type="term" value="C:plasma membrane"/>
    <property type="evidence" value="ECO:0007669"/>
    <property type="project" value="UniProtKB-SubCell"/>
</dbReference>
<keyword evidence="3" id="KW-1003">Cell membrane</keyword>
<dbReference type="InterPro" id="IPR036179">
    <property type="entry name" value="Ig-like_dom_sf"/>
</dbReference>
<evidence type="ECO:0000256" key="2">
    <source>
        <dbReference type="ARBA" id="ARBA00007343"/>
    </source>
</evidence>
<feature type="transmembrane region" description="Helical" evidence="12">
    <location>
        <begin position="1145"/>
        <end position="1164"/>
    </location>
</feature>
<dbReference type="InterPro" id="IPR051587">
    <property type="entry name" value="Adhesion_GPCR"/>
</dbReference>
<sequence length="1474" mass="160959">MAGPITMCFSAAGPLSLADHGWDHIACWEENISRGDRNLLKNKIWELGLRDTRGDIIGGERDSYKEVEDASTVVTSTFNLDFSSLLSTLLKSENNGAESGYVPGSSLSRHKRAALDAEYTVDIEVSFQDPTLQDTIKNFINGLTYPLNLTAGTTIQSINVTTACTQVGTNLQCKCEEGFIWSTDICSNYTQCSDNSTVSSCNCINMTENTGQYCQAATTMSTTTAMTTLSITTPLTTMTSSTTMSSTIPMSTTRTTTLSTTSIPSTTMNTTILLSTTRTTTLSTTTIPSTTMSTTTPKSTTITTTPTTTKTTTRTTTTKSATITVNPQKKSLSLGINEIFTEDLKNTSSPKYNEYKNKLDTALSESYKSLPGFISAAVTGFRPGSVVADYTITADQFDASSIQAANNNLLTNLTGIFNLTNPPILNIFTDNITLDLSTEFQYLGDNVTFFCNVSINSYSTINWYLNGSLSIPNATNKTNVQSGMISFTLTISPLTASNAGTYFCIVNQDTNSYQASKNLTVQTIQMNILNGNVICNDTAMSVLSCCPSSGENTLTLSCQNISGNYLTTKSVFWNNVSSCQELQIKATQNQCVSYINTYYSCVCWSNNGAITNQSITVTYLTLQIYPVVDIFKVSQGKVLNLECNESDSITWKFSSTGNSLTAMPISQTYYTNVGKRSTLTIPSDTLNTNWNGTYYCFSNNITTSRRVDVYSLIPASQIQIQPANFSYVCGTFVTFTCCVNNINNYPNAKLIISNEEQDMTRNAPEQCYTLRYSVPLSCGSSITATCKIFNLLNDSVTSMPMTGNQLPQNEVTCNDTIRLVGKDRDNVTILCSAVNNGLTGNITYICIDRNWMEVKALNFCVSAILNRLSLTLQALTSPDSEAQLPDVLKNIYVEVNNDSNNITSSSNNLALVVSMLSQVNNIATTVQESLMEDFLRTASIVVNNSSINTWKTVENPANQSSSLLQSVENFANKLVFSQNVNITTTNIQLEGIIVDKNTAIFAKPFRFASDITDSDLTGSVLIGNVLASVPQNSSIVSIAYSTLKDIIPSGNNKQVLNGLVMTTTIPNITNSFVDFKINMEFKMSNTSLSKPQCVFWNFKTEAWDGTGCKSVGNNSVNVSCECTHLTSFSILMSYGDNSPDPVLDYITYIGVGISLLSLVICIGVEATVWKSVTKNKTSYMRHVCIINIAVSLLLADIWFIIGAALSPKSGESVSDACVATTFFTHFFYLSVFFWMLTMGLILFYRLVYVLHDMSKTNMMTISFALGYGCPLVISVITVAVTKPRNMYTSSNACWLNTTESNAFIAFVVPALAILLVNVMIVFVVLKKLCRPAVGDKQKKDDSSTLKHIAKCILILTPLLGLTWGFGIGTMASKEKWIHGIFAALNSLQGLFILLFGCLMDKKVREALLHTFSLSRFTSQQTKSTNTNSSDSPFSKTVMNKGVFNLFHKKGAYNISSAHVSSSSDIPSNSYSLLH</sequence>
<keyword evidence="5" id="KW-0732">Signal</keyword>
<feature type="domain" description="SEA" evidence="13">
    <location>
        <begin position="315"/>
        <end position="446"/>
    </location>
</feature>
<organism evidence="17 18">
    <name type="scientific">Pelobates cultripes</name>
    <name type="common">Western spadefoot toad</name>
    <dbReference type="NCBI Taxonomy" id="61616"/>
    <lineage>
        <taxon>Eukaryota</taxon>
        <taxon>Metazoa</taxon>
        <taxon>Chordata</taxon>
        <taxon>Craniata</taxon>
        <taxon>Vertebrata</taxon>
        <taxon>Euteleostomi</taxon>
        <taxon>Amphibia</taxon>
        <taxon>Batrachia</taxon>
        <taxon>Anura</taxon>
        <taxon>Pelobatoidea</taxon>
        <taxon>Pelobatidae</taxon>
        <taxon>Pelobates</taxon>
    </lineage>
</organism>
<evidence type="ECO:0000313" key="18">
    <source>
        <dbReference type="Proteomes" id="UP001295444"/>
    </source>
</evidence>
<dbReference type="PROSITE" id="PS50221">
    <property type="entry name" value="GAIN_B"/>
    <property type="match status" value="1"/>
</dbReference>
<dbReference type="GO" id="GO:0007166">
    <property type="term" value="P:cell surface receptor signaling pathway"/>
    <property type="evidence" value="ECO:0007669"/>
    <property type="project" value="InterPro"/>
</dbReference>